<dbReference type="Gene3D" id="3.60.60.10">
    <property type="entry name" value="Penicillin V Acylase, Chain A"/>
    <property type="match status" value="1"/>
</dbReference>
<reference evidence="3" key="1">
    <citation type="journal article" date="2015" name="Genome Announc.">
        <title>Draft Genome Sequence of Bacteroidales Strain TBC1, a Novel Isolate from a Methanogenic Wastewater Treatment System.</title>
        <authorList>
            <person name="Tourlousse D.M."/>
            <person name="Matsuura N."/>
            <person name="Sun L."/>
            <person name="Toyonaga M."/>
            <person name="Kuroda K."/>
            <person name="Ohashi A."/>
            <person name="Cruz R."/>
            <person name="Yamaguchi T."/>
            <person name="Sekiguchi Y."/>
        </authorList>
    </citation>
    <scope>NUCLEOTIDE SEQUENCE [LARGE SCALE GENOMIC DNA]</scope>
    <source>
        <strain evidence="3">TBC1</strain>
    </source>
</reference>
<dbReference type="PATRIC" id="fig|1678841.3.peg.3029"/>
<keyword evidence="1" id="KW-0378">Hydrolase</keyword>
<keyword evidence="2" id="KW-0732">Signal</keyword>
<dbReference type="GO" id="GO:0006508">
    <property type="term" value="P:proteolysis"/>
    <property type="evidence" value="ECO:0007669"/>
    <property type="project" value="UniProtKB-KW"/>
</dbReference>
<keyword evidence="4" id="KW-1185">Reference proteome</keyword>
<dbReference type="GO" id="GO:0016805">
    <property type="term" value="F:dipeptidase activity"/>
    <property type="evidence" value="ECO:0007669"/>
    <property type="project" value="UniProtKB-KW"/>
</dbReference>
<dbReference type="STRING" id="1678841.TBC1_12330"/>
<dbReference type="Pfam" id="PF03577">
    <property type="entry name" value="Peptidase_C69"/>
    <property type="match status" value="1"/>
</dbReference>
<dbReference type="Proteomes" id="UP000053091">
    <property type="component" value="Unassembled WGS sequence"/>
</dbReference>
<keyword evidence="1" id="KW-0645">Protease</keyword>
<dbReference type="InterPro" id="IPR005322">
    <property type="entry name" value="Peptidase_C69"/>
</dbReference>
<evidence type="ECO:0000256" key="1">
    <source>
        <dbReference type="RuleBase" id="RU364089"/>
    </source>
</evidence>
<feature type="signal peptide" evidence="2">
    <location>
        <begin position="1"/>
        <end position="21"/>
    </location>
</feature>
<proteinExistence type="inferred from homology"/>
<comment type="catalytic activity">
    <reaction evidence="1">
        <text>an L-aminoacyl-L-amino acid + H2O = 2 an L-alpha-amino acid</text>
        <dbReference type="Rhea" id="RHEA:48940"/>
        <dbReference type="ChEBI" id="CHEBI:15377"/>
        <dbReference type="ChEBI" id="CHEBI:59869"/>
        <dbReference type="ChEBI" id="CHEBI:77460"/>
    </reaction>
</comment>
<comment type="similarity">
    <text evidence="1">Belongs to the peptidase C69 family.</text>
</comment>
<dbReference type="RefSeq" id="WP_062043959.1">
    <property type="nucleotide sequence ID" value="NZ_DF968183.1"/>
</dbReference>
<evidence type="ECO:0000313" key="3">
    <source>
        <dbReference type="EMBL" id="GAP44522.1"/>
    </source>
</evidence>
<organism evidence="3">
    <name type="scientific">Lentimicrobium saccharophilum</name>
    <dbReference type="NCBI Taxonomy" id="1678841"/>
    <lineage>
        <taxon>Bacteria</taxon>
        <taxon>Pseudomonadati</taxon>
        <taxon>Bacteroidota</taxon>
        <taxon>Bacteroidia</taxon>
        <taxon>Bacteroidales</taxon>
        <taxon>Lentimicrobiaceae</taxon>
        <taxon>Lentimicrobium</taxon>
    </lineage>
</organism>
<dbReference type="GO" id="GO:0070004">
    <property type="term" value="F:cysteine-type exopeptidase activity"/>
    <property type="evidence" value="ECO:0007669"/>
    <property type="project" value="InterPro"/>
</dbReference>
<dbReference type="AlphaFoldDB" id="A0A0S7BUJ2"/>
<feature type="chain" id="PRO_5006633181" description="Dipeptidase" evidence="2">
    <location>
        <begin position="22"/>
        <end position="577"/>
    </location>
</feature>
<dbReference type="EC" id="3.4.-.-" evidence="1"/>
<evidence type="ECO:0000256" key="2">
    <source>
        <dbReference type="SAM" id="SignalP"/>
    </source>
</evidence>
<keyword evidence="1" id="KW-0224">Dipeptidase</keyword>
<name>A0A0S7BUJ2_9BACT</name>
<sequence>MKKRFALILPFIFLSIFPAVSCTNYLVTRGASTDGSTMVSYAADSHIRYGELYWRPAADWPEGSMVTLYDRGTARPLGEIPQLPHTYQVIGFMNEHQVAMGETTFDGRPELQDSTGIVDYGSLMFLALQRAGTAREAIKVIADLVEQFGYASTGESFSIGDPNEVWIMEIIGKGTRLELNKKTKKMINADKGAVWVAVRIPDGYVSAHANHARITQFPLDNGKTSISSKNFKLLNQPDIEVIYSHDVISFARRKGYFTGKDDEFSFSDVYAPLNFGAARFCELRVWAMFNHVNSGMQKYFDYAAGAIEKERMPLYIKPDRKLSVQDLMNFKRDYLQGTELDMSRDIGAGNFGLPYRWRPLTWKYEGEEYFNERVTVTQQTGFSFIAQMRNWLPDHIGGIFWFGVDDAGSTVYMPFYCGIQKVPHCVAEGNGDMLTYSETAAFWVFNRVAHFAYLFYNRVMPDLKKLQQELETRFAGEIPAIDKKALALYKSDPEKGREVLTAYSTETAESTVSRWRKLGEFLLVKYLDGNVKKEKDGELLRNPWGYPLSPSFPGYPDSWKQQVIDQTGDKLKTPAGQ</sequence>
<accession>A0A0S7BUJ2</accession>
<dbReference type="EMBL" id="DF968183">
    <property type="protein sequence ID" value="GAP44522.1"/>
    <property type="molecule type" value="Genomic_DNA"/>
</dbReference>
<dbReference type="PANTHER" id="PTHR12994:SF17">
    <property type="entry name" value="LD30995P"/>
    <property type="match status" value="1"/>
</dbReference>
<gene>
    <name evidence="3" type="ORF">TBC1_12330</name>
</gene>
<dbReference type="OrthoDB" id="1109933at2"/>
<protein>
    <recommendedName>
        <fullName evidence="1">Dipeptidase</fullName>
        <ecNumber evidence="1">3.4.-.-</ecNumber>
    </recommendedName>
</protein>
<evidence type="ECO:0000313" key="4">
    <source>
        <dbReference type="Proteomes" id="UP000053091"/>
    </source>
</evidence>
<dbReference type="PANTHER" id="PTHR12994">
    <property type="entry name" value="SECERNIN"/>
    <property type="match status" value="1"/>
</dbReference>